<sequence>MPPPPGLPPSGLTPSGQRHIDRRRQRLRRRGLARDEALAAVPGYLHVDRPPTSPQPENAPQLPSPIRMPSSEAPQALPGAHNNDPTPQNNTQAHPGQADIPSSLNNAPALRSRDEFLMTGVTSVPAQSGDCTTCLEPLTTDVVQLSKCGHVFHCTCILFWFKSNSAQRARCPNCRAELFSDGIFGATDDYRENMRARRTRARRNWQAIQTPAPSSGAPGDSVRSSRTNATRIPSYLTTENIELLLSRDLAGDLRQDYEEELSLRQTEGNTGARRRSRSPPLLDEFWAGSDESDDPDPNESRTFYPGVHFIPPASPPDIPRDARRAQLRVQPRLPIVGFGRVRPWMTQSLTPSMGQGVRSPALGETAGIRPVNAHEILRSNDGAGSSQNRNAELRISSYWPPTPPILHEPQEPLSVPRPSSAMDVDSPALPDLHEPLRRSSYQIQTPHWSMGPPNDGSTMENEDVVVGAEADTDGSEATASSWDSIEHESLRAALSYRPPNDGPAMGNVDDTEGGAEIASVANSDDSGDLTGLLD</sequence>
<evidence type="ECO:0000256" key="3">
    <source>
        <dbReference type="ARBA" id="ARBA00022833"/>
    </source>
</evidence>
<proteinExistence type="predicted"/>
<dbReference type="Proteomes" id="UP000801428">
    <property type="component" value="Unassembled WGS sequence"/>
</dbReference>
<evidence type="ECO:0000256" key="4">
    <source>
        <dbReference type="PROSITE-ProRule" id="PRU00175"/>
    </source>
</evidence>
<feature type="domain" description="RING-type" evidence="6">
    <location>
        <begin position="131"/>
        <end position="175"/>
    </location>
</feature>
<dbReference type="Pfam" id="PF13639">
    <property type="entry name" value="zf-RING_2"/>
    <property type="match status" value="1"/>
</dbReference>
<dbReference type="GO" id="GO:0008270">
    <property type="term" value="F:zinc ion binding"/>
    <property type="evidence" value="ECO:0007669"/>
    <property type="project" value="UniProtKB-KW"/>
</dbReference>
<feature type="compositionally biased region" description="Polar residues" evidence="5">
    <location>
        <begin position="83"/>
        <end position="106"/>
    </location>
</feature>
<dbReference type="PANTHER" id="PTHR45969">
    <property type="entry name" value="RING ZINC FINGER PROTEIN-RELATED"/>
    <property type="match status" value="1"/>
</dbReference>
<name>A0A9P4WB37_CURKU</name>
<dbReference type="OrthoDB" id="8062037at2759"/>
<dbReference type="EMBL" id="SWKU01000002">
    <property type="protein sequence ID" value="KAF3009950.1"/>
    <property type="molecule type" value="Genomic_DNA"/>
</dbReference>
<dbReference type="SMART" id="SM00184">
    <property type="entry name" value="RING"/>
    <property type="match status" value="1"/>
</dbReference>
<feature type="compositionally biased region" description="Polar residues" evidence="5">
    <location>
        <begin position="222"/>
        <end position="231"/>
    </location>
</feature>
<feature type="region of interest" description="Disordered" evidence="5">
    <location>
        <begin position="495"/>
        <end position="534"/>
    </location>
</feature>
<dbReference type="InterPro" id="IPR013083">
    <property type="entry name" value="Znf_RING/FYVE/PHD"/>
</dbReference>
<keyword evidence="2 4" id="KW-0863">Zinc-finger</keyword>
<protein>
    <recommendedName>
        <fullName evidence="6">RING-type domain-containing protein</fullName>
    </recommendedName>
</protein>
<dbReference type="GO" id="GO:0016567">
    <property type="term" value="P:protein ubiquitination"/>
    <property type="evidence" value="ECO:0007669"/>
    <property type="project" value="TreeGrafter"/>
</dbReference>
<evidence type="ECO:0000256" key="5">
    <source>
        <dbReference type="SAM" id="MobiDB-lite"/>
    </source>
</evidence>
<dbReference type="PANTHER" id="PTHR45969:SF69">
    <property type="entry name" value="FINGER DOMAIN PROTEIN, PUTATIVE (AFU_ORTHOLOGUE AFUA_3G12190)-RELATED"/>
    <property type="match status" value="1"/>
</dbReference>
<evidence type="ECO:0000256" key="2">
    <source>
        <dbReference type="ARBA" id="ARBA00022771"/>
    </source>
</evidence>
<evidence type="ECO:0000259" key="6">
    <source>
        <dbReference type="PROSITE" id="PS50089"/>
    </source>
</evidence>
<evidence type="ECO:0000313" key="8">
    <source>
        <dbReference type="Proteomes" id="UP000801428"/>
    </source>
</evidence>
<comment type="caution">
    <text evidence="7">The sequence shown here is derived from an EMBL/GenBank/DDBJ whole genome shotgun (WGS) entry which is preliminary data.</text>
</comment>
<gene>
    <name evidence="7" type="ORF">E8E13_011143</name>
</gene>
<keyword evidence="1" id="KW-0479">Metal-binding</keyword>
<feature type="compositionally biased region" description="Basic residues" evidence="5">
    <location>
        <begin position="20"/>
        <end position="31"/>
    </location>
</feature>
<feature type="region of interest" description="Disordered" evidence="5">
    <location>
        <begin position="1"/>
        <end position="106"/>
    </location>
</feature>
<evidence type="ECO:0000313" key="7">
    <source>
        <dbReference type="EMBL" id="KAF3009950.1"/>
    </source>
</evidence>
<dbReference type="AlphaFoldDB" id="A0A9P4WB37"/>
<keyword evidence="3" id="KW-0862">Zinc</keyword>
<dbReference type="Gene3D" id="3.30.40.10">
    <property type="entry name" value="Zinc/RING finger domain, C3HC4 (zinc finger)"/>
    <property type="match status" value="1"/>
</dbReference>
<feature type="region of interest" description="Disordered" evidence="5">
    <location>
        <begin position="261"/>
        <end position="317"/>
    </location>
</feature>
<dbReference type="PROSITE" id="PS50089">
    <property type="entry name" value="ZF_RING_2"/>
    <property type="match status" value="1"/>
</dbReference>
<reference evidence="7" key="1">
    <citation type="submission" date="2019-04" db="EMBL/GenBank/DDBJ databases">
        <title>Sequencing of skin fungus with MAO and IRED activity.</title>
        <authorList>
            <person name="Marsaioli A.J."/>
            <person name="Bonatto J.M.C."/>
            <person name="Reis Junior O."/>
        </authorList>
    </citation>
    <scope>NUCLEOTIDE SEQUENCE</scope>
    <source>
        <strain evidence="7">30M1</strain>
    </source>
</reference>
<evidence type="ECO:0000256" key="1">
    <source>
        <dbReference type="ARBA" id="ARBA00022723"/>
    </source>
</evidence>
<keyword evidence="8" id="KW-1185">Reference proteome</keyword>
<organism evidence="7 8">
    <name type="scientific">Curvularia kusanoi</name>
    <name type="common">Cochliobolus kusanoi</name>
    <dbReference type="NCBI Taxonomy" id="90978"/>
    <lineage>
        <taxon>Eukaryota</taxon>
        <taxon>Fungi</taxon>
        <taxon>Dikarya</taxon>
        <taxon>Ascomycota</taxon>
        <taxon>Pezizomycotina</taxon>
        <taxon>Dothideomycetes</taxon>
        <taxon>Pleosporomycetidae</taxon>
        <taxon>Pleosporales</taxon>
        <taxon>Pleosporineae</taxon>
        <taxon>Pleosporaceae</taxon>
        <taxon>Curvularia</taxon>
    </lineage>
</organism>
<dbReference type="InterPro" id="IPR001841">
    <property type="entry name" value="Znf_RING"/>
</dbReference>
<dbReference type="SUPFAM" id="SSF57850">
    <property type="entry name" value="RING/U-box"/>
    <property type="match status" value="1"/>
</dbReference>
<feature type="region of interest" description="Disordered" evidence="5">
    <location>
        <begin position="207"/>
        <end position="231"/>
    </location>
</feature>
<dbReference type="CDD" id="cd16448">
    <property type="entry name" value="RING-H2"/>
    <property type="match status" value="1"/>
</dbReference>
<feature type="region of interest" description="Disordered" evidence="5">
    <location>
        <begin position="401"/>
        <end position="423"/>
    </location>
</feature>
<accession>A0A9P4WB37</accession>
<dbReference type="GO" id="GO:0061630">
    <property type="term" value="F:ubiquitin protein ligase activity"/>
    <property type="evidence" value="ECO:0007669"/>
    <property type="project" value="TreeGrafter"/>
</dbReference>